<evidence type="ECO:0000313" key="2">
    <source>
        <dbReference type="Proteomes" id="UP000793456"/>
    </source>
</evidence>
<dbReference type="Proteomes" id="UP000793456">
    <property type="component" value="Chromosome XI"/>
</dbReference>
<accession>A0ACD3R298</accession>
<protein>
    <submittedName>
        <fullName evidence="1">Uncharacterized protein</fullName>
    </submittedName>
</protein>
<reference evidence="1" key="1">
    <citation type="submission" date="2018-11" db="EMBL/GenBank/DDBJ databases">
        <title>The sequence and de novo assembly of Larimichthys crocea genome using PacBio and Hi-C technologies.</title>
        <authorList>
            <person name="Xu P."/>
            <person name="Chen B."/>
            <person name="Zhou Z."/>
            <person name="Ke Q."/>
            <person name="Wu Y."/>
            <person name="Bai H."/>
            <person name="Pu F."/>
        </authorList>
    </citation>
    <scope>NUCLEOTIDE SEQUENCE</scope>
    <source>
        <tissue evidence="1">Muscle</tissue>
    </source>
</reference>
<evidence type="ECO:0000313" key="1">
    <source>
        <dbReference type="EMBL" id="TMS12829.1"/>
    </source>
</evidence>
<gene>
    <name evidence="1" type="ORF">E3U43_017904</name>
</gene>
<comment type="caution">
    <text evidence="1">The sequence shown here is derived from an EMBL/GenBank/DDBJ whole genome shotgun (WGS) entry which is preliminary data.</text>
</comment>
<proteinExistence type="predicted"/>
<organism evidence="1 2">
    <name type="scientific">Larimichthys crocea</name>
    <name type="common">Large yellow croaker</name>
    <name type="synonym">Pseudosciaena crocea</name>
    <dbReference type="NCBI Taxonomy" id="215358"/>
    <lineage>
        <taxon>Eukaryota</taxon>
        <taxon>Metazoa</taxon>
        <taxon>Chordata</taxon>
        <taxon>Craniata</taxon>
        <taxon>Vertebrata</taxon>
        <taxon>Euteleostomi</taxon>
        <taxon>Actinopterygii</taxon>
        <taxon>Neopterygii</taxon>
        <taxon>Teleostei</taxon>
        <taxon>Neoteleostei</taxon>
        <taxon>Acanthomorphata</taxon>
        <taxon>Eupercaria</taxon>
        <taxon>Sciaenidae</taxon>
        <taxon>Larimichthys</taxon>
    </lineage>
</organism>
<keyword evidence="2" id="KW-1185">Reference proteome</keyword>
<name>A0ACD3R298_LARCR</name>
<dbReference type="EMBL" id="CM011684">
    <property type="protein sequence ID" value="TMS12829.1"/>
    <property type="molecule type" value="Genomic_DNA"/>
</dbReference>
<sequence>MAIADDQYLWSERSTQCFLNRPCRTSVRKRGDEKRTWAGRPPLTESRSVFGSEGKREIEEEARKQNREQISELQVELDRPNTLLQDKRQELQRKLESAMKLEDDDPVDGREESGQNESVAEKQLCREDAVMAQQ</sequence>